<reference evidence="3 4" key="1">
    <citation type="journal article" date="2014" name="Int. J. Syst. Evol. Microbiol.">
        <title>Nocardia vulneris sp. nov., isolated from wounds of human patients in North America.</title>
        <authorList>
            <person name="Lasker B.A."/>
            <person name="Bell M."/>
            <person name="Klenk H.P."/>
            <person name="Sproer C."/>
            <person name="Schumann C."/>
            <person name="Schumann P."/>
            <person name="Brown J.M."/>
        </authorList>
    </citation>
    <scope>NUCLEOTIDE SEQUENCE [LARGE SCALE GENOMIC DNA]</scope>
    <source>
        <strain evidence="3 4">W9851</strain>
    </source>
</reference>
<name>A0ABR4Z4K5_9NOCA</name>
<dbReference type="Gene3D" id="1.10.443.10">
    <property type="entry name" value="Intergrase catalytic core"/>
    <property type="match status" value="1"/>
</dbReference>
<sequence length="440" mass="49270">MAQNRLVPGAEPDKEKLIPVKGSDGKWRLTEVRHRTFSGTIVRSSGTGRTKGECLKDFWQAWERNRRKGTKRKRVTTRDTAPLTLQSKMSDAFALFKSHAEQKHKQGKITHRTLTAYMQAIYPSDAKTWRVKEDVIRLDTEMGNLSIGEASQVWFLTDYLADVAEERPGVAAAQAGVLSGVFQMLTTMGLFEFSPMKLVTRPSSQGGQQRALNPAERHELYRMLCVHRRNPRAARWLMPLTLFVLGTGVRPGEAAAIRWTDISGLDNEYAVVSIEATIVTETGKPAYRQPNRKAGQSYYVTLPKWLTSAMREWFAYCKPTDPYAMVFTARNGGRNSGIVDPTTAEDRLRYLRAGTSLEWVTFGNLRDTAATEVRGRTGDARRASAQLGHTEGSSMALRHYIDPNGYVRHVVDNAEALEWLNPQNSGKVTEWGFSGVVKAA</sequence>
<dbReference type="InterPro" id="IPR002104">
    <property type="entry name" value="Integrase_catalytic"/>
</dbReference>
<evidence type="ECO:0000256" key="1">
    <source>
        <dbReference type="ARBA" id="ARBA00023172"/>
    </source>
</evidence>
<accession>A0ABR4Z4K5</accession>
<dbReference type="InterPro" id="IPR050090">
    <property type="entry name" value="Tyrosine_recombinase_XerCD"/>
</dbReference>
<protein>
    <recommendedName>
        <fullName evidence="2">Tyr recombinase domain-containing protein</fullName>
    </recommendedName>
</protein>
<dbReference type="CDD" id="cd00397">
    <property type="entry name" value="DNA_BRE_C"/>
    <property type="match status" value="1"/>
</dbReference>
<feature type="domain" description="Tyr recombinase" evidence="2">
    <location>
        <begin position="207"/>
        <end position="421"/>
    </location>
</feature>
<comment type="caution">
    <text evidence="3">The sequence shown here is derived from an EMBL/GenBank/DDBJ whole genome shotgun (WGS) entry which is preliminary data.</text>
</comment>
<dbReference type="InterPro" id="IPR013762">
    <property type="entry name" value="Integrase-like_cat_sf"/>
</dbReference>
<dbReference type="SUPFAM" id="SSF56349">
    <property type="entry name" value="DNA breaking-rejoining enzymes"/>
    <property type="match status" value="1"/>
</dbReference>
<dbReference type="InterPro" id="IPR011010">
    <property type="entry name" value="DNA_brk_join_enz"/>
</dbReference>
<gene>
    <name evidence="3" type="ORF">FG87_38055</name>
</gene>
<evidence type="ECO:0000259" key="2">
    <source>
        <dbReference type="PROSITE" id="PS51898"/>
    </source>
</evidence>
<keyword evidence="4" id="KW-1185">Reference proteome</keyword>
<proteinExistence type="predicted"/>
<organism evidence="3 4">
    <name type="scientific">Nocardia vulneris</name>
    <dbReference type="NCBI Taxonomy" id="1141657"/>
    <lineage>
        <taxon>Bacteria</taxon>
        <taxon>Bacillati</taxon>
        <taxon>Actinomycetota</taxon>
        <taxon>Actinomycetes</taxon>
        <taxon>Mycobacteriales</taxon>
        <taxon>Nocardiaceae</taxon>
        <taxon>Nocardia</taxon>
    </lineage>
</organism>
<dbReference type="EMBL" id="JNFP01000075">
    <property type="protein sequence ID" value="KIA60233.1"/>
    <property type="molecule type" value="Genomic_DNA"/>
</dbReference>
<dbReference type="PANTHER" id="PTHR30349">
    <property type="entry name" value="PHAGE INTEGRASE-RELATED"/>
    <property type="match status" value="1"/>
</dbReference>
<keyword evidence="1" id="KW-0233">DNA recombination</keyword>
<dbReference type="Proteomes" id="UP000031364">
    <property type="component" value="Unassembled WGS sequence"/>
</dbReference>
<dbReference type="PANTHER" id="PTHR30349:SF84">
    <property type="entry name" value="PHAGE-RELATED INTEGRASE"/>
    <property type="match status" value="1"/>
</dbReference>
<evidence type="ECO:0000313" key="3">
    <source>
        <dbReference type="EMBL" id="KIA60233.1"/>
    </source>
</evidence>
<dbReference type="Pfam" id="PF00589">
    <property type="entry name" value="Phage_integrase"/>
    <property type="match status" value="1"/>
</dbReference>
<dbReference type="PROSITE" id="PS51898">
    <property type="entry name" value="TYR_RECOMBINASE"/>
    <property type="match status" value="1"/>
</dbReference>
<evidence type="ECO:0000313" key="4">
    <source>
        <dbReference type="Proteomes" id="UP000031364"/>
    </source>
</evidence>
<dbReference type="RefSeq" id="WP_043680867.1">
    <property type="nucleotide sequence ID" value="NZ_BDCI01000055.1"/>
</dbReference>